<dbReference type="InterPro" id="IPR029063">
    <property type="entry name" value="SAM-dependent_MTases_sf"/>
</dbReference>
<evidence type="ECO:0000313" key="10">
    <source>
        <dbReference type="Proteomes" id="UP000322873"/>
    </source>
</evidence>
<gene>
    <name evidence="9" type="ORF">EYC84_009259</name>
</gene>
<dbReference type="InterPro" id="IPR001737">
    <property type="entry name" value="KsgA/Erm"/>
</dbReference>
<keyword evidence="5" id="KW-0949">S-adenosyl-L-methionine</keyword>
<evidence type="ECO:0000256" key="8">
    <source>
        <dbReference type="SAM" id="MobiDB-lite"/>
    </source>
</evidence>
<sequence>MIDTATILLYILTNLLRYPVALQHSRLQRIHCSSSFNLPKTANSSDSLNINNEEPPVKRTRRKSVSSKAAEGSDESPVKVKRSRAKKSVDLEGSEKHDALAGEPVKRRSRKSASTESVVDNQAELVTQTQTSLNTSESLPPPVESVKKIRARSKKVISEDESLETEPAKRKRGRPAKPILDDEDLEFYQANMPNAEPNEEADEKDQAGFIKIPFALRRYFSAAHKVGSAMGDRTRINIVNEALCDDIIDRMKPSLLKHVGCDIIDINPGIGLWSSKIHDLLKPRTHILMDPDSKKYLPYLQPLLDAENSTYQYIPKAGTVWEHLGQVTTPEFLPHQKKLSRDDPKINEPNDTLLVIANLGHFPRKKYRGFDSVSQLVTYQLLAAARSHALFHQYGLIRMLIWIPDEEKTTWLVRHIAQMRKNAVEAQITTKYIREVASSTTDNHRFVRDSEAALQNSIDVVSAMDRMGISTPKHRQGEMEINARKSLAAGGHEVKVKDFDRFQRNWVAEWKKLQKKKLDGTLKKYEDEGEQDSVNGETKKKVYSYEFKRLTFLNAKVKTVNEDGLLTDDLINHYNKINKFQAEIKKGDPDSVDIQNSRDELKAMIEEYDRKVEKLPTSASRIYGIRLDGARITTEFEKREVEPLKVYAKEFIPSSEMCLLDIQPQALWPILRQSYPESYDVFEYIIGTMYAHPIDTVYESLEGLWPGAIEYIINDCPSLTDPSKGGGFDLKHMSVRSLTTEMLREIVEAWMKWPFRPSRYELMTKSGSIVHDPDSVEEDIMEGP</sequence>
<reference evidence="9 10" key="1">
    <citation type="submission" date="2019-06" db="EMBL/GenBank/DDBJ databases">
        <title>Genome Sequence of the Brown Rot Fungal Pathogen Monilinia fructicola.</title>
        <authorList>
            <person name="De Miccolis Angelini R.M."/>
            <person name="Landi L."/>
            <person name="Abate D."/>
            <person name="Pollastro S."/>
            <person name="Romanazzi G."/>
            <person name="Faretra F."/>
        </authorList>
    </citation>
    <scope>NUCLEOTIDE SEQUENCE [LARGE SCALE GENOMIC DNA]</scope>
    <source>
        <strain evidence="9 10">Mfrc123</strain>
    </source>
</reference>
<keyword evidence="10" id="KW-1185">Reference proteome</keyword>
<dbReference type="Gene3D" id="3.40.50.150">
    <property type="entry name" value="Vaccinia Virus protein VP39"/>
    <property type="match status" value="1"/>
</dbReference>
<dbReference type="GO" id="GO:0008168">
    <property type="term" value="F:methyltransferase activity"/>
    <property type="evidence" value="ECO:0007669"/>
    <property type="project" value="UniProtKB-KW"/>
</dbReference>
<evidence type="ECO:0000256" key="3">
    <source>
        <dbReference type="ARBA" id="ARBA00022603"/>
    </source>
</evidence>
<dbReference type="AlphaFoldDB" id="A0A5M9JAT7"/>
<keyword evidence="4" id="KW-0808">Transferase</keyword>
<evidence type="ECO:0000256" key="1">
    <source>
        <dbReference type="ARBA" id="ARBA00004173"/>
    </source>
</evidence>
<comment type="subcellular location">
    <subcellularLocation>
        <location evidence="1">Mitochondrion</location>
    </subcellularLocation>
</comment>
<dbReference type="GO" id="GO:0032259">
    <property type="term" value="P:methylation"/>
    <property type="evidence" value="ECO:0007669"/>
    <property type="project" value="UniProtKB-KW"/>
</dbReference>
<feature type="compositionally biased region" description="Polar residues" evidence="8">
    <location>
        <begin position="112"/>
        <end position="124"/>
    </location>
</feature>
<feature type="region of interest" description="Disordered" evidence="8">
    <location>
        <begin position="157"/>
        <end position="176"/>
    </location>
</feature>
<dbReference type="GO" id="GO:0006391">
    <property type="term" value="P:transcription initiation at mitochondrial promoter"/>
    <property type="evidence" value="ECO:0007669"/>
    <property type="project" value="TreeGrafter"/>
</dbReference>
<comment type="function">
    <text evidence="7">Mitochondrial transcription factor that confers selective promoter recognition on the core subunit of the yeast mitochondrial RNA polymerase. Interacts with DNA in a non-specific manner.</text>
</comment>
<dbReference type="GO" id="GO:0034245">
    <property type="term" value="C:mitochondrial DNA-directed RNA polymerase complex"/>
    <property type="evidence" value="ECO:0007669"/>
    <property type="project" value="TreeGrafter"/>
</dbReference>
<dbReference type="SUPFAM" id="SSF53335">
    <property type="entry name" value="S-adenosyl-L-methionine-dependent methyltransferases"/>
    <property type="match status" value="1"/>
</dbReference>
<evidence type="ECO:0000256" key="7">
    <source>
        <dbReference type="ARBA" id="ARBA00024915"/>
    </source>
</evidence>
<dbReference type="InterPro" id="IPR023165">
    <property type="entry name" value="rRNA_Ade_diMease-like_C"/>
</dbReference>
<dbReference type="PANTHER" id="PTHR11727:SF17">
    <property type="entry name" value="DIMETHYLADENOSINE TRANSFERASE 1, MITOCHONDRIAL"/>
    <property type="match status" value="1"/>
</dbReference>
<dbReference type="GO" id="GO:0034246">
    <property type="term" value="F:mitochondrial transcription factor activity"/>
    <property type="evidence" value="ECO:0007669"/>
    <property type="project" value="TreeGrafter"/>
</dbReference>
<dbReference type="EMBL" id="VICG01000012">
    <property type="protein sequence ID" value="KAA8566728.1"/>
    <property type="molecule type" value="Genomic_DNA"/>
</dbReference>
<evidence type="ECO:0000256" key="4">
    <source>
        <dbReference type="ARBA" id="ARBA00022679"/>
    </source>
</evidence>
<name>A0A5M9JAT7_MONFR</name>
<dbReference type="Gene3D" id="1.10.8.100">
    <property type="entry name" value="Ribosomal RNA adenine dimethylase-like, domain 2"/>
    <property type="match status" value="1"/>
</dbReference>
<feature type="compositionally biased region" description="Polar residues" evidence="8">
    <location>
        <begin position="129"/>
        <end position="138"/>
    </location>
</feature>
<feature type="compositionally biased region" description="Basic and acidic residues" evidence="8">
    <location>
        <begin position="87"/>
        <end position="106"/>
    </location>
</feature>
<proteinExistence type="predicted"/>
<keyword evidence="6" id="KW-0694">RNA-binding</keyword>
<keyword evidence="3" id="KW-0489">Methyltransferase</keyword>
<dbReference type="GO" id="GO:0005759">
    <property type="term" value="C:mitochondrial matrix"/>
    <property type="evidence" value="ECO:0007669"/>
    <property type="project" value="TreeGrafter"/>
</dbReference>
<feature type="region of interest" description="Disordered" evidence="8">
    <location>
        <begin position="36"/>
        <end position="124"/>
    </location>
</feature>
<dbReference type="PANTHER" id="PTHR11727">
    <property type="entry name" value="DIMETHYLADENOSINE TRANSFERASE"/>
    <property type="match status" value="1"/>
</dbReference>
<evidence type="ECO:0000256" key="5">
    <source>
        <dbReference type="ARBA" id="ARBA00022691"/>
    </source>
</evidence>
<dbReference type="Proteomes" id="UP000322873">
    <property type="component" value="Unassembled WGS sequence"/>
</dbReference>
<dbReference type="VEuPathDB" id="FungiDB:MFRU_044g00500"/>
<feature type="compositionally biased region" description="Polar residues" evidence="8">
    <location>
        <begin position="36"/>
        <end position="52"/>
    </location>
</feature>
<evidence type="ECO:0000256" key="2">
    <source>
        <dbReference type="ARBA" id="ARBA00013836"/>
    </source>
</evidence>
<organism evidence="9 10">
    <name type="scientific">Monilinia fructicola</name>
    <name type="common">Brown rot fungus</name>
    <name type="synonym">Ciboria fructicola</name>
    <dbReference type="NCBI Taxonomy" id="38448"/>
    <lineage>
        <taxon>Eukaryota</taxon>
        <taxon>Fungi</taxon>
        <taxon>Dikarya</taxon>
        <taxon>Ascomycota</taxon>
        <taxon>Pezizomycotina</taxon>
        <taxon>Leotiomycetes</taxon>
        <taxon>Helotiales</taxon>
        <taxon>Sclerotiniaceae</taxon>
        <taxon>Monilinia</taxon>
    </lineage>
</organism>
<protein>
    <recommendedName>
        <fullName evidence="2">Mitochondrial transcription factor 1</fullName>
    </recommendedName>
</protein>
<dbReference type="GO" id="GO:0003723">
    <property type="term" value="F:RNA binding"/>
    <property type="evidence" value="ECO:0007669"/>
    <property type="project" value="UniProtKB-KW"/>
</dbReference>
<comment type="caution">
    <text evidence="9">The sequence shown here is derived from an EMBL/GenBank/DDBJ whole genome shotgun (WGS) entry which is preliminary data.</text>
</comment>
<evidence type="ECO:0000256" key="6">
    <source>
        <dbReference type="ARBA" id="ARBA00022884"/>
    </source>
</evidence>
<feature type="region of interest" description="Disordered" evidence="8">
    <location>
        <begin position="129"/>
        <end position="148"/>
    </location>
</feature>
<accession>A0A5M9JAT7</accession>
<evidence type="ECO:0000313" key="9">
    <source>
        <dbReference type="EMBL" id="KAA8566728.1"/>
    </source>
</evidence>